<proteinExistence type="predicted"/>
<dbReference type="AlphaFoldDB" id="A0A9Q8T5S2"/>
<protein>
    <submittedName>
        <fullName evidence="2">Uncharacterized protein</fullName>
    </submittedName>
</protein>
<evidence type="ECO:0000313" key="3">
    <source>
        <dbReference type="Proteomes" id="UP000830671"/>
    </source>
</evidence>
<dbReference type="EMBL" id="CP019480">
    <property type="protein sequence ID" value="UQC89667.1"/>
    <property type="molecule type" value="Genomic_DNA"/>
</dbReference>
<feature type="non-terminal residue" evidence="2">
    <location>
        <position position="1"/>
    </location>
</feature>
<dbReference type="KEGG" id="clup:CLUP02_15198"/>
<dbReference type="GeneID" id="73349132"/>
<dbReference type="RefSeq" id="XP_049151268.1">
    <property type="nucleotide sequence ID" value="XM_049294122.1"/>
</dbReference>
<sequence length="156" mass="16635">AIHHSSGSHPSDFVFLLSSAPLFTFLCTLNTLNNRSTAGQAVQVPVSATARATASLPPGDLPATHHPPSLKMSVPHPSTSCTLARYRYVSHLPPSRRLRMRSPPFASARKTSTVEGFQVVSGPGVCCHGSAQVESSRVKQSRCIALLPIHLLPSHP</sequence>
<keyword evidence="3" id="KW-1185">Reference proteome</keyword>
<reference evidence="2" key="1">
    <citation type="journal article" date="2021" name="Mol. Plant Microbe Interact.">
        <title>Complete Genome Sequence of the Plant-Pathogenic Fungus Colletotrichum lupini.</title>
        <authorList>
            <person name="Baroncelli R."/>
            <person name="Pensec F."/>
            <person name="Da Lio D."/>
            <person name="Boufleur T."/>
            <person name="Vicente I."/>
            <person name="Sarrocco S."/>
            <person name="Picot A."/>
            <person name="Baraldi E."/>
            <person name="Sukno S."/>
            <person name="Thon M."/>
            <person name="Le Floch G."/>
        </authorList>
    </citation>
    <scope>NUCLEOTIDE SEQUENCE</scope>
    <source>
        <strain evidence="2">IMI 504893</strain>
    </source>
</reference>
<name>A0A9Q8T5S2_9PEZI</name>
<gene>
    <name evidence="2" type="ORF">CLUP02_15198</name>
</gene>
<feature type="region of interest" description="Disordered" evidence="1">
    <location>
        <begin position="53"/>
        <end position="75"/>
    </location>
</feature>
<accession>A0A9Q8T5S2</accession>
<evidence type="ECO:0000313" key="2">
    <source>
        <dbReference type="EMBL" id="UQC89667.1"/>
    </source>
</evidence>
<organism evidence="2 3">
    <name type="scientific">Colletotrichum lupini</name>
    <dbReference type="NCBI Taxonomy" id="145971"/>
    <lineage>
        <taxon>Eukaryota</taxon>
        <taxon>Fungi</taxon>
        <taxon>Dikarya</taxon>
        <taxon>Ascomycota</taxon>
        <taxon>Pezizomycotina</taxon>
        <taxon>Sordariomycetes</taxon>
        <taxon>Hypocreomycetidae</taxon>
        <taxon>Glomerellales</taxon>
        <taxon>Glomerellaceae</taxon>
        <taxon>Colletotrichum</taxon>
        <taxon>Colletotrichum acutatum species complex</taxon>
    </lineage>
</organism>
<dbReference type="Proteomes" id="UP000830671">
    <property type="component" value="Chromosome 8"/>
</dbReference>
<evidence type="ECO:0000256" key="1">
    <source>
        <dbReference type="SAM" id="MobiDB-lite"/>
    </source>
</evidence>